<dbReference type="Proteomes" id="UP000002030">
    <property type="component" value="Chromosome"/>
</dbReference>
<dbReference type="Pfam" id="PF09565">
    <property type="entry name" value="RE_NgoFVII"/>
    <property type="match status" value="1"/>
</dbReference>
<dbReference type="REBASE" id="22775">
    <property type="entry name" value="TacIIP"/>
</dbReference>
<dbReference type="OrthoDB" id="7107971at2"/>
<dbReference type="STRING" id="525903.Taci_0960"/>
<sequence>MFNIPLINQTLIEPISRGAEELLIVSGYATPTMASWHMTRIKELSMPLIGIKLIVGMTNYDGLTKDVHEGFKQLVYTQSNTALSKFQCQYICQGPPVHSKLYIWMKNGEPVEAYTGSANYTQAGFSLGRREYIVPCNAYDAFSYFCSVERDSIYCTHSEVEENIILQPINPVLEAENGHVQIVKGQGVEHVKLSLLARDGETGRRSGLNWGQREGREPNQAYIPLPAEIARSGFFPLQKRHFSVITDDNKHLILRVEQQNDKAITTPMNNSLLGEYFRNRIGVANGAFVHSHDLERYGRTDVDFYKLDDEHFYMDFSV</sequence>
<evidence type="ECO:0000259" key="2">
    <source>
        <dbReference type="Pfam" id="PF20731"/>
    </source>
</evidence>
<dbReference type="EMBL" id="CP001818">
    <property type="protein sequence ID" value="ACZ19192.1"/>
    <property type="molecule type" value="Genomic_DNA"/>
</dbReference>
<dbReference type="InterPro" id="IPR048923">
    <property type="entry name" value="RE_NgoFVII_C"/>
</dbReference>
<feature type="domain" description="Restriction endonuclease type II NgoFVII N-terminal" evidence="1">
    <location>
        <begin position="5"/>
        <end position="162"/>
    </location>
</feature>
<organism evidence="3 4">
    <name type="scientific">Thermanaerovibrio acidaminovorans (strain ATCC 49978 / DSM 6589 / Su883)</name>
    <name type="common">Selenomonas acidaminovorans</name>
    <dbReference type="NCBI Taxonomy" id="525903"/>
    <lineage>
        <taxon>Bacteria</taxon>
        <taxon>Thermotogati</taxon>
        <taxon>Synergistota</taxon>
        <taxon>Synergistia</taxon>
        <taxon>Synergistales</taxon>
        <taxon>Synergistaceae</taxon>
        <taxon>Thermanaerovibrio</taxon>
    </lineage>
</organism>
<gene>
    <name evidence="3" type="ordered locus">Taci_0960</name>
</gene>
<accession>D1BA89</accession>
<feature type="domain" description="Restriction endonuclease type II NgoFVII C-terminal B3-like DNA-binding" evidence="2">
    <location>
        <begin position="185"/>
        <end position="308"/>
    </location>
</feature>
<dbReference type="CDD" id="cd09117">
    <property type="entry name" value="PLDc_Bfil_DEXD_like"/>
    <property type="match status" value="1"/>
</dbReference>
<reference evidence="3 4" key="1">
    <citation type="journal article" date="2009" name="Stand. Genomic Sci.">
        <title>Complete genome sequence of Thermanaerovibrio acidaminovorans type strain (Su883).</title>
        <authorList>
            <person name="Chovatia M."/>
            <person name="Sikorski J."/>
            <person name="Schroder M."/>
            <person name="Lapidus A."/>
            <person name="Nolan M."/>
            <person name="Tice H."/>
            <person name="Glavina Del Rio T."/>
            <person name="Copeland A."/>
            <person name="Cheng J.F."/>
            <person name="Lucas S."/>
            <person name="Chen F."/>
            <person name="Bruce D."/>
            <person name="Goodwin L."/>
            <person name="Pitluck S."/>
            <person name="Ivanova N."/>
            <person name="Mavromatis K."/>
            <person name="Ovchinnikova G."/>
            <person name="Pati A."/>
            <person name="Chen A."/>
            <person name="Palaniappan K."/>
            <person name="Land M."/>
            <person name="Hauser L."/>
            <person name="Chang Y.J."/>
            <person name="Jeffries C.D."/>
            <person name="Chain P."/>
            <person name="Saunders E."/>
            <person name="Detter J.C."/>
            <person name="Brettin T."/>
            <person name="Rohde M."/>
            <person name="Goker M."/>
            <person name="Spring S."/>
            <person name="Bristow J."/>
            <person name="Markowitz V."/>
            <person name="Hugenholtz P."/>
            <person name="Kyrpides N.C."/>
            <person name="Klenk H.P."/>
            <person name="Eisen J.A."/>
        </authorList>
    </citation>
    <scope>NUCLEOTIDE SEQUENCE [LARGE SCALE GENOMIC DNA]</scope>
    <source>
        <strain evidence="4">ATCC 49978 / DSM 6589 / Su883</strain>
    </source>
</reference>
<evidence type="ECO:0000313" key="3">
    <source>
        <dbReference type="EMBL" id="ACZ19192.1"/>
    </source>
</evidence>
<dbReference type="InterPro" id="IPR019065">
    <property type="entry name" value="RE_NgoFVII_N"/>
</dbReference>
<keyword evidence="4" id="KW-1185">Reference proteome</keyword>
<proteinExistence type="predicted"/>
<dbReference type="AlphaFoldDB" id="D1BA89"/>
<evidence type="ECO:0000313" key="4">
    <source>
        <dbReference type="Proteomes" id="UP000002030"/>
    </source>
</evidence>
<dbReference type="eggNOG" id="COG3886">
    <property type="taxonomic scope" value="Bacteria"/>
</dbReference>
<dbReference type="HOGENOM" id="CLU_874165_0_0_0"/>
<name>D1BA89_THEAS</name>
<dbReference type="KEGG" id="tai:Taci_0960"/>
<evidence type="ECO:0000259" key="1">
    <source>
        <dbReference type="Pfam" id="PF09565"/>
    </source>
</evidence>
<protein>
    <recommendedName>
        <fullName evidence="5">NgoFVII restriction endonuclease</fullName>
    </recommendedName>
</protein>
<dbReference type="Gene3D" id="3.30.870.10">
    <property type="entry name" value="Endonuclease Chain A"/>
    <property type="match status" value="1"/>
</dbReference>
<evidence type="ECO:0008006" key="5">
    <source>
        <dbReference type="Google" id="ProtNLM"/>
    </source>
</evidence>
<dbReference type="EnsemblBacteria" id="ACZ19192">
    <property type="protein sequence ID" value="ACZ19192"/>
    <property type="gene ID" value="Taci_0960"/>
</dbReference>
<dbReference type="Pfam" id="PF20731">
    <property type="entry name" value="RE_NgoFVII_C"/>
    <property type="match status" value="1"/>
</dbReference>